<comment type="similarity">
    <text evidence="1">Belongs to the class IV-like SAM-binding methyltransferase superfamily. RNA methyltransferase TrmH family.</text>
</comment>
<keyword evidence="6" id="KW-1185">Reference proteome</keyword>
<dbReference type="InterPro" id="IPR013123">
    <property type="entry name" value="SpoU_subst-bd"/>
</dbReference>
<dbReference type="InterPro" id="IPR029028">
    <property type="entry name" value="Alpha/beta_knot_MTases"/>
</dbReference>
<dbReference type="Proteomes" id="UP000277811">
    <property type="component" value="Unassembled WGS sequence"/>
</dbReference>
<dbReference type="InterPro" id="IPR029064">
    <property type="entry name" value="Ribosomal_eL30-like_sf"/>
</dbReference>
<dbReference type="AlphaFoldDB" id="A0A498RF93"/>
<dbReference type="Gene3D" id="3.40.1280.10">
    <property type="match status" value="1"/>
</dbReference>
<reference evidence="5 6" key="1">
    <citation type="submission" date="2018-06" db="EMBL/GenBank/DDBJ databases">
        <authorList>
            <person name="Strepis N."/>
        </authorList>
    </citation>
    <scope>NUCLEOTIDE SEQUENCE [LARGE SCALE GENOMIC DNA]</scope>
    <source>
        <strain evidence="5">LUCI</strain>
    </source>
</reference>
<evidence type="ECO:0000256" key="3">
    <source>
        <dbReference type="ARBA" id="ARBA00022679"/>
    </source>
</evidence>
<protein>
    <submittedName>
        <fullName evidence="5">Trna/rrna methyltransferase spou type</fullName>
    </submittedName>
</protein>
<keyword evidence="3 5" id="KW-0808">Transferase</keyword>
<gene>
    <name evidence="5" type="ORF">LUCI_4044</name>
</gene>
<dbReference type="GO" id="GO:0003723">
    <property type="term" value="F:RNA binding"/>
    <property type="evidence" value="ECO:0007669"/>
    <property type="project" value="InterPro"/>
</dbReference>
<dbReference type="SMART" id="SM00967">
    <property type="entry name" value="SpoU_sub_bind"/>
    <property type="match status" value="1"/>
</dbReference>
<dbReference type="Gene3D" id="3.30.1330.30">
    <property type="match status" value="1"/>
</dbReference>
<dbReference type="CDD" id="cd18095">
    <property type="entry name" value="SpoU-like_rRNA-MTase"/>
    <property type="match status" value="1"/>
</dbReference>
<evidence type="ECO:0000313" key="6">
    <source>
        <dbReference type="Proteomes" id="UP000277811"/>
    </source>
</evidence>
<dbReference type="Pfam" id="PF00588">
    <property type="entry name" value="SpoU_methylase"/>
    <property type="match status" value="1"/>
</dbReference>
<dbReference type="InterPro" id="IPR029026">
    <property type="entry name" value="tRNA_m1G_MTases_N"/>
</dbReference>
<evidence type="ECO:0000256" key="1">
    <source>
        <dbReference type="ARBA" id="ARBA00007228"/>
    </source>
</evidence>
<dbReference type="Pfam" id="PF22435">
    <property type="entry name" value="MRM3-like_sub_bind"/>
    <property type="match status" value="1"/>
</dbReference>
<dbReference type="GO" id="GO:0006396">
    <property type="term" value="P:RNA processing"/>
    <property type="evidence" value="ECO:0007669"/>
    <property type="project" value="InterPro"/>
</dbReference>
<dbReference type="GO" id="GO:0032259">
    <property type="term" value="P:methylation"/>
    <property type="evidence" value="ECO:0007669"/>
    <property type="project" value="UniProtKB-KW"/>
</dbReference>
<dbReference type="EMBL" id="UPPP01000094">
    <property type="protein sequence ID" value="VBB08763.1"/>
    <property type="molecule type" value="Genomic_DNA"/>
</dbReference>
<dbReference type="InterPro" id="IPR053888">
    <property type="entry name" value="MRM3-like_sub_bind"/>
</dbReference>
<dbReference type="GO" id="GO:0005737">
    <property type="term" value="C:cytoplasm"/>
    <property type="evidence" value="ECO:0007669"/>
    <property type="project" value="UniProtKB-ARBA"/>
</dbReference>
<dbReference type="GO" id="GO:0008173">
    <property type="term" value="F:RNA methyltransferase activity"/>
    <property type="evidence" value="ECO:0007669"/>
    <property type="project" value="InterPro"/>
</dbReference>
<dbReference type="InterPro" id="IPR051259">
    <property type="entry name" value="rRNA_Methyltransferase"/>
</dbReference>
<dbReference type="RefSeq" id="WP_122629619.1">
    <property type="nucleotide sequence ID" value="NZ_UPPP01000094.1"/>
</dbReference>
<evidence type="ECO:0000259" key="4">
    <source>
        <dbReference type="SMART" id="SM00967"/>
    </source>
</evidence>
<dbReference type="PANTHER" id="PTHR43191">
    <property type="entry name" value="RRNA METHYLTRANSFERASE 3"/>
    <property type="match status" value="1"/>
</dbReference>
<feature type="domain" description="RNA 2-O ribose methyltransferase substrate binding" evidence="4">
    <location>
        <begin position="32"/>
        <end position="108"/>
    </location>
</feature>
<dbReference type="InterPro" id="IPR001537">
    <property type="entry name" value="SpoU_MeTrfase"/>
</dbReference>
<evidence type="ECO:0000313" key="5">
    <source>
        <dbReference type="EMBL" id="VBB08763.1"/>
    </source>
</evidence>
<organism evidence="5 6">
    <name type="scientific">Lucifera butyrica</name>
    <dbReference type="NCBI Taxonomy" id="1351585"/>
    <lineage>
        <taxon>Bacteria</taxon>
        <taxon>Bacillati</taxon>
        <taxon>Bacillota</taxon>
        <taxon>Negativicutes</taxon>
        <taxon>Veillonellales</taxon>
        <taxon>Veillonellaceae</taxon>
        <taxon>Lucifera</taxon>
    </lineage>
</organism>
<dbReference type="OrthoDB" id="9794400at2"/>
<sequence>MAEQIISPQNPLVKMAASLKQKKNRDKYGLFAVEGSRLAEEALKSGWPVEYCFFTAEDSQNERAGKIIEMLQSRSCRMLQISRSLYDKISDTEQGQGVILLIKKRQADIKAVFNNKETSLLIVLDELQDPGNVGTVIRTADAAGCDGVILTPGCADLFSGKTIRASMGSLFHLPVVEAMPKSAVISMLREKKIKLAATALNDADIYFEADLRDSLAIILGNEGQGVSDEMLSAAAVKLHIPLYGQAESLNVAASAAVILYEAARQRRVNL</sequence>
<evidence type="ECO:0000256" key="2">
    <source>
        <dbReference type="ARBA" id="ARBA00022603"/>
    </source>
</evidence>
<dbReference type="SUPFAM" id="SSF75217">
    <property type="entry name" value="alpha/beta knot"/>
    <property type="match status" value="1"/>
</dbReference>
<name>A0A498RF93_9FIRM</name>
<dbReference type="SUPFAM" id="SSF55315">
    <property type="entry name" value="L30e-like"/>
    <property type="match status" value="1"/>
</dbReference>
<dbReference type="PANTHER" id="PTHR43191:SF2">
    <property type="entry name" value="RRNA METHYLTRANSFERASE 3, MITOCHONDRIAL"/>
    <property type="match status" value="1"/>
</dbReference>
<accession>A0A498RF93</accession>
<proteinExistence type="inferred from homology"/>
<keyword evidence="2 5" id="KW-0489">Methyltransferase</keyword>